<name>A0A397HFF6_9GLOM</name>
<dbReference type="Proteomes" id="UP000266861">
    <property type="component" value="Unassembled WGS sequence"/>
</dbReference>
<proteinExistence type="predicted"/>
<evidence type="ECO:0000256" key="1">
    <source>
        <dbReference type="SAM" id="Coils"/>
    </source>
</evidence>
<gene>
    <name evidence="2" type="ORF">Glove_355g17</name>
</gene>
<organism evidence="2 3">
    <name type="scientific">Diversispora epigaea</name>
    <dbReference type="NCBI Taxonomy" id="1348612"/>
    <lineage>
        <taxon>Eukaryota</taxon>
        <taxon>Fungi</taxon>
        <taxon>Fungi incertae sedis</taxon>
        <taxon>Mucoromycota</taxon>
        <taxon>Glomeromycotina</taxon>
        <taxon>Glomeromycetes</taxon>
        <taxon>Diversisporales</taxon>
        <taxon>Diversisporaceae</taxon>
        <taxon>Diversispora</taxon>
    </lineage>
</organism>
<dbReference type="AlphaFoldDB" id="A0A397HFF6"/>
<keyword evidence="3" id="KW-1185">Reference proteome</keyword>
<keyword evidence="1" id="KW-0175">Coiled coil</keyword>
<protein>
    <submittedName>
        <fullName evidence="2">Uncharacterized protein</fullName>
    </submittedName>
</protein>
<comment type="caution">
    <text evidence="2">The sequence shown here is derived from an EMBL/GenBank/DDBJ whole genome shotgun (WGS) entry which is preliminary data.</text>
</comment>
<dbReference type="OrthoDB" id="2408658at2759"/>
<sequence>MFYTGTANQNYKFSAQQMHEELVRRVQLGELDESNVPKISTIQNWITGFSREWKEVMERSYGNTPGQVVAFSSRLLLHGNLPDTKGIRNSVYFIHASFFHNLRDFSQIYKNQKDGIERDANGSVVPTTSRQNLNDARELNRQVKLDKLKANQIRVPPTSTDCRRGYIDLRRARRGLKEKSAELAWPKIDWEEYVDLVMYIPKFYLEFFLHVENIFVTQHSSPCKDNTRQLMVQSNSAKIKNLTWEEQNSKLVAEVSELRKKYIEGKAENMKLRQVIEENTELKSEVMKLRHDIEEIKKQTRVITNEPEASPTKDISQ</sequence>
<accession>A0A397HFF6</accession>
<evidence type="ECO:0000313" key="3">
    <source>
        <dbReference type="Proteomes" id="UP000266861"/>
    </source>
</evidence>
<dbReference type="Gene3D" id="3.60.130.30">
    <property type="match status" value="1"/>
</dbReference>
<dbReference type="EMBL" id="PQFF01000324">
    <property type="protein sequence ID" value="RHZ60284.1"/>
    <property type="molecule type" value="Genomic_DNA"/>
</dbReference>
<reference evidence="2 3" key="1">
    <citation type="submission" date="2018-08" db="EMBL/GenBank/DDBJ databases">
        <title>Genome and evolution of the arbuscular mycorrhizal fungus Diversispora epigaea (formerly Glomus versiforme) and its bacterial endosymbionts.</title>
        <authorList>
            <person name="Sun X."/>
            <person name="Fei Z."/>
            <person name="Harrison M."/>
        </authorList>
    </citation>
    <scope>NUCLEOTIDE SEQUENCE [LARGE SCALE GENOMIC DNA]</scope>
    <source>
        <strain evidence="2 3">IT104</strain>
    </source>
</reference>
<feature type="coiled-coil region" evidence="1">
    <location>
        <begin position="241"/>
        <end position="299"/>
    </location>
</feature>
<evidence type="ECO:0000313" key="2">
    <source>
        <dbReference type="EMBL" id="RHZ60284.1"/>
    </source>
</evidence>